<name>A0A6U5JB71_9EUKA</name>
<keyword evidence="1" id="KW-0472">Membrane</keyword>
<dbReference type="EMBL" id="HBER01032942">
    <property type="protein sequence ID" value="CAD8541290.1"/>
    <property type="molecule type" value="Transcribed_RNA"/>
</dbReference>
<keyword evidence="1" id="KW-1133">Transmembrane helix</keyword>
<feature type="transmembrane region" description="Helical" evidence="1">
    <location>
        <begin position="55"/>
        <end position="74"/>
    </location>
</feature>
<evidence type="ECO:0000256" key="1">
    <source>
        <dbReference type="SAM" id="Phobius"/>
    </source>
</evidence>
<reference evidence="3" key="1">
    <citation type="submission" date="2021-01" db="EMBL/GenBank/DDBJ databases">
        <authorList>
            <person name="Corre E."/>
            <person name="Pelletier E."/>
            <person name="Niang G."/>
            <person name="Scheremetjew M."/>
            <person name="Finn R."/>
            <person name="Kale V."/>
            <person name="Holt S."/>
            <person name="Cochrane G."/>
            <person name="Meng A."/>
            <person name="Brown T."/>
            <person name="Cohen L."/>
        </authorList>
    </citation>
    <scope>NUCLEOTIDE SEQUENCE</scope>
    <source>
        <strain evidence="3">RCC1130</strain>
    </source>
</reference>
<evidence type="ECO:0000313" key="2">
    <source>
        <dbReference type="EMBL" id="CAD8541289.1"/>
    </source>
</evidence>
<accession>A0A6U5JB71</accession>
<dbReference type="AlphaFoldDB" id="A0A6U5JB71"/>
<keyword evidence="1" id="KW-0812">Transmembrane</keyword>
<sequence>MLTIIIAATGFVPMAPLLAARSRVVAPHMSLPPGIPWATSFLMAEDNPGAGVNPVLLLLGALPLVAVGAFVFVNGEEKKTAARRADPANACRLGYSVEEVARMEGLPLLRYEGELKEFNAAVAEADRLGIPRPNGLTWLNDKGSSERGYFAARGGASVL</sequence>
<proteinExistence type="predicted"/>
<organism evidence="3">
    <name type="scientific">Calcidiscus leptoporus</name>
    <dbReference type="NCBI Taxonomy" id="127549"/>
    <lineage>
        <taxon>Eukaryota</taxon>
        <taxon>Haptista</taxon>
        <taxon>Haptophyta</taxon>
        <taxon>Prymnesiophyceae</taxon>
        <taxon>Coccolithales</taxon>
        <taxon>Calcidiscaceae</taxon>
        <taxon>Calcidiscus</taxon>
    </lineage>
</organism>
<dbReference type="EMBL" id="HBER01032941">
    <property type="protein sequence ID" value="CAD8541289.1"/>
    <property type="molecule type" value="Transcribed_RNA"/>
</dbReference>
<protein>
    <submittedName>
        <fullName evidence="3">Uncharacterized protein</fullName>
    </submittedName>
</protein>
<evidence type="ECO:0000313" key="3">
    <source>
        <dbReference type="EMBL" id="CAD8541290.1"/>
    </source>
</evidence>
<gene>
    <name evidence="2" type="ORF">CLEP1334_LOCUS16575</name>
    <name evidence="3" type="ORF">CLEP1334_LOCUS16576</name>
</gene>